<dbReference type="PANTHER" id="PTHR21564:SF5">
    <property type="entry name" value="SCRIBBLER, ISOFORM J"/>
    <property type="match status" value="1"/>
</dbReference>
<dbReference type="GO" id="GO:0005634">
    <property type="term" value="C:nucleus"/>
    <property type="evidence" value="ECO:0007669"/>
    <property type="project" value="TreeGrafter"/>
</dbReference>
<dbReference type="PANTHER" id="PTHR21564">
    <property type="entry name" value="BRAKELESS PROTEIN"/>
    <property type="match status" value="1"/>
</dbReference>
<feature type="compositionally biased region" description="Pro residues" evidence="1">
    <location>
        <begin position="705"/>
        <end position="714"/>
    </location>
</feature>
<feature type="compositionally biased region" description="Basic and acidic residues" evidence="1">
    <location>
        <begin position="227"/>
        <end position="250"/>
    </location>
</feature>
<proteinExistence type="predicted"/>
<protein>
    <recommendedName>
        <fullName evidence="2">C2H2-type domain-containing protein</fullName>
    </recommendedName>
</protein>
<feature type="compositionally biased region" description="Low complexity" evidence="1">
    <location>
        <begin position="690"/>
        <end position="700"/>
    </location>
</feature>
<sequence>MEAVVVSVNAEKEVPVPRGGLSFEGQLIPDLSAVEQQIGNVSLDSAVIGQPVAMTTEQQQQQQQEEEEVDNGECRSLKKVGGVKMESPVSTPAPPPLHPLVSGSGSDISSPCEQLMVRTRSVAVNTADAALATEPECLGPCEPGTSVNLEGIVWQETEDGMLVVNVTWRNKTYVGTLLDCTRHDWAPPRFCESPSSDVEMRGGSRSREADSTRQQHAAQRQQQLLRQQRERQHESVFQQEEKQTRVRHGTDVQLRGHKGLETNEDGLHRERSPTSWRQAGFPSSSDVGLPLPVLIDCPHPNCNKKYKHMNGLKYHQARAHNDHEVQDVDSEYGDDVLTHSDAPGSCNGAAAISPARSTTPKGRGFDAPSPSPGRMKVRKKEAEMEAELEEEGACLTDEASNDGLDDRKSRKTTGGGKPDKATQKGGKPGRPSAASPSPSYALQNTSPASSVVQQPIPKSSASSPGPTPTKDKKKKKKREGGREGGREGDSPKGKGGGTREEDSPDSLLNGSEHQNRLASIKAEADKVYSFSDTAPSPSLGRGEGGNLNGAETGSPAYSDISDAGEDGEARTGEVKVKTEPDQAPREGAKKTLFPPQQPGKEYYPNYDSYYSPTYPNASPPHPPLMEGVQVKKEEESEVEPLEDRKLDPQQPSVIQPRSNMYAQQLYYNQYYVPPYSYPPDQNYHAHLLASNPRTDSSTTTRRPRCPPPRSPEPPASQTWGAARGAPSKGAREPKEPREPKETPQATAEGKSVIMSKGEEQKVPPPPAAAVQPEGLKMKLSEAGHHGKEEGGNREEWSPPCGTDRSRTLASGPMFIPTNTQKPRSLRRRTETEREKERGKGKERRSGRDLKSTRRRR</sequence>
<evidence type="ECO:0000256" key="1">
    <source>
        <dbReference type="SAM" id="MobiDB-lite"/>
    </source>
</evidence>
<feature type="compositionally biased region" description="Basic and acidic residues" evidence="1">
    <location>
        <begin position="198"/>
        <end position="213"/>
    </location>
</feature>
<dbReference type="AlphaFoldDB" id="A0AAN8DRX8"/>
<reference evidence="3 4" key="1">
    <citation type="journal article" date="2023" name="Mol. Biol. Evol.">
        <title>Genomics of Secondarily Temperate Adaptation in the Only Non-Antarctic Icefish.</title>
        <authorList>
            <person name="Rivera-Colon A.G."/>
            <person name="Rayamajhi N."/>
            <person name="Minhas B.F."/>
            <person name="Madrigal G."/>
            <person name="Bilyk K.T."/>
            <person name="Yoon V."/>
            <person name="Hune M."/>
            <person name="Gregory S."/>
            <person name="Cheng C.H.C."/>
            <person name="Catchen J.M."/>
        </authorList>
    </citation>
    <scope>NUCLEOTIDE SEQUENCE [LARGE SCALE GENOMIC DNA]</scope>
    <source>
        <tissue evidence="3">White muscle</tissue>
    </source>
</reference>
<feature type="compositionally biased region" description="Polar residues" evidence="1">
    <location>
        <begin position="442"/>
        <end position="464"/>
    </location>
</feature>
<dbReference type="PROSITE" id="PS00028">
    <property type="entry name" value="ZINC_FINGER_C2H2_1"/>
    <property type="match status" value="1"/>
</dbReference>
<feature type="region of interest" description="Disordered" evidence="1">
    <location>
        <begin position="54"/>
        <end position="74"/>
    </location>
</feature>
<name>A0AAN8DRX8_CHAGU</name>
<evidence type="ECO:0000259" key="2">
    <source>
        <dbReference type="PROSITE" id="PS00028"/>
    </source>
</evidence>
<dbReference type="InterPro" id="IPR013087">
    <property type="entry name" value="Znf_C2H2_type"/>
</dbReference>
<feature type="compositionally biased region" description="Basic and acidic residues" evidence="1">
    <location>
        <begin position="567"/>
        <end position="589"/>
    </location>
</feature>
<feature type="compositionally biased region" description="Polar residues" evidence="1">
    <location>
        <begin position="649"/>
        <end position="658"/>
    </location>
</feature>
<feature type="compositionally biased region" description="Basic and acidic residues" evidence="1">
    <location>
        <begin position="258"/>
        <end position="272"/>
    </location>
</feature>
<feature type="domain" description="C2H2-type" evidence="2">
    <location>
        <begin position="297"/>
        <end position="320"/>
    </location>
</feature>
<dbReference type="InterPro" id="IPR040010">
    <property type="entry name" value="ZN608/ZN609"/>
</dbReference>
<feature type="compositionally biased region" description="Basic and acidic residues" evidence="1">
    <location>
        <begin position="729"/>
        <end position="741"/>
    </location>
</feature>
<gene>
    <name evidence="3" type="ORF">CgunFtcFv8_012487</name>
</gene>
<keyword evidence="4" id="KW-1185">Reference proteome</keyword>
<dbReference type="GO" id="GO:0006357">
    <property type="term" value="P:regulation of transcription by RNA polymerase II"/>
    <property type="evidence" value="ECO:0007669"/>
    <property type="project" value="TreeGrafter"/>
</dbReference>
<dbReference type="EMBL" id="JAURVH010001518">
    <property type="protein sequence ID" value="KAK5927320.1"/>
    <property type="molecule type" value="Genomic_DNA"/>
</dbReference>
<evidence type="ECO:0000313" key="3">
    <source>
        <dbReference type="EMBL" id="KAK5927320.1"/>
    </source>
</evidence>
<feature type="compositionally biased region" description="Low complexity" evidence="1">
    <location>
        <begin position="431"/>
        <end position="441"/>
    </location>
</feature>
<feature type="region of interest" description="Disordered" evidence="1">
    <location>
        <begin position="677"/>
        <end position="856"/>
    </location>
</feature>
<feature type="region of interest" description="Disordered" evidence="1">
    <location>
        <begin position="185"/>
        <end position="283"/>
    </location>
</feature>
<feature type="compositionally biased region" description="Basic and acidic residues" evidence="1">
    <location>
        <begin position="775"/>
        <end position="796"/>
    </location>
</feature>
<feature type="compositionally biased region" description="Low complexity" evidence="1">
    <location>
        <begin position="214"/>
        <end position="226"/>
    </location>
</feature>
<feature type="compositionally biased region" description="Basic and acidic residues" evidence="1">
    <location>
        <begin position="480"/>
        <end position="501"/>
    </location>
</feature>
<organism evidence="3 4">
    <name type="scientific">Champsocephalus gunnari</name>
    <name type="common">Mackerel icefish</name>
    <dbReference type="NCBI Taxonomy" id="52237"/>
    <lineage>
        <taxon>Eukaryota</taxon>
        <taxon>Metazoa</taxon>
        <taxon>Chordata</taxon>
        <taxon>Craniata</taxon>
        <taxon>Vertebrata</taxon>
        <taxon>Euteleostomi</taxon>
        <taxon>Actinopterygii</taxon>
        <taxon>Neopterygii</taxon>
        <taxon>Teleostei</taxon>
        <taxon>Neoteleostei</taxon>
        <taxon>Acanthomorphata</taxon>
        <taxon>Eupercaria</taxon>
        <taxon>Perciformes</taxon>
        <taxon>Notothenioidei</taxon>
        <taxon>Channichthyidae</taxon>
        <taxon>Champsocephalus</taxon>
    </lineage>
</organism>
<dbReference type="Proteomes" id="UP001331515">
    <property type="component" value="Unassembled WGS sequence"/>
</dbReference>
<feature type="compositionally biased region" description="Polar residues" evidence="1">
    <location>
        <begin position="273"/>
        <end position="283"/>
    </location>
</feature>
<accession>A0AAN8DRX8</accession>
<feature type="compositionally biased region" description="Basic and acidic residues" evidence="1">
    <location>
        <begin position="827"/>
        <end position="856"/>
    </location>
</feature>
<feature type="region of interest" description="Disordered" evidence="1">
    <location>
        <begin position="334"/>
        <end position="658"/>
    </location>
</feature>
<comment type="caution">
    <text evidence="3">The sequence shown here is derived from an EMBL/GenBank/DDBJ whole genome shotgun (WGS) entry which is preliminary data.</text>
</comment>
<evidence type="ECO:0000313" key="4">
    <source>
        <dbReference type="Proteomes" id="UP001331515"/>
    </source>
</evidence>